<gene>
    <name evidence="1" type="ORF">K402DRAFT_63030</name>
</gene>
<name>A0A6G1H296_9PEZI</name>
<dbReference type="Proteomes" id="UP000800041">
    <property type="component" value="Unassembled WGS sequence"/>
</dbReference>
<reference evidence="1" key="1">
    <citation type="journal article" date="2020" name="Stud. Mycol.">
        <title>101 Dothideomycetes genomes: a test case for predicting lifestyles and emergence of pathogens.</title>
        <authorList>
            <person name="Haridas S."/>
            <person name="Albert R."/>
            <person name="Binder M."/>
            <person name="Bloem J."/>
            <person name="Labutti K."/>
            <person name="Salamov A."/>
            <person name="Andreopoulos B."/>
            <person name="Baker S."/>
            <person name="Barry K."/>
            <person name="Bills G."/>
            <person name="Bluhm B."/>
            <person name="Cannon C."/>
            <person name="Castanera R."/>
            <person name="Culley D."/>
            <person name="Daum C."/>
            <person name="Ezra D."/>
            <person name="Gonzalez J."/>
            <person name="Henrissat B."/>
            <person name="Kuo A."/>
            <person name="Liang C."/>
            <person name="Lipzen A."/>
            <person name="Lutzoni F."/>
            <person name="Magnuson J."/>
            <person name="Mondo S."/>
            <person name="Nolan M."/>
            <person name="Ohm R."/>
            <person name="Pangilinan J."/>
            <person name="Park H.-J."/>
            <person name="Ramirez L."/>
            <person name="Alfaro M."/>
            <person name="Sun H."/>
            <person name="Tritt A."/>
            <person name="Yoshinaga Y."/>
            <person name="Zwiers L.-H."/>
            <person name="Turgeon B."/>
            <person name="Goodwin S."/>
            <person name="Spatafora J."/>
            <person name="Crous P."/>
            <person name="Grigoriev I."/>
        </authorList>
    </citation>
    <scope>NUCLEOTIDE SEQUENCE</scope>
    <source>
        <strain evidence="1">CBS 113979</strain>
    </source>
</reference>
<dbReference type="EMBL" id="ML977154">
    <property type="protein sequence ID" value="KAF1987088.1"/>
    <property type="molecule type" value="Genomic_DNA"/>
</dbReference>
<organism evidence="1 2">
    <name type="scientific">Aulographum hederae CBS 113979</name>
    <dbReference type="NCBI Taxonomy" id="1176131"/>
    <lineage>
        <taxon>Eukaryota</taxon>
        <taxon>Fungi</taxon>
        <taxon>Dikarya</taxon>
        <taxon>Ascomycota</taxon>
        <taxon>Pezizomycotina</taxon>
        <taxon>Dothideomycetes</taxon>
        <taxon>Pleosporomycetidae</taxon>
        <taxon>Aulographales</taxon>
        <taxon>Aulographaceae</taxon>
    </lineage>
</organism>
<protein>
    <submittedName>
        <fullName evidence="1">Uncharacterized protein</fullName>
    </submittedName>
</protein>
<evidence type="ECO:0000313" key="2">
    <source>
        <dbReference type="Proteomes" id="UP000800041"/>
    </source>
</evidence>
<dbReference type="AlphaFoldDB" id="A0A6G1H296"/>
<proteinExistence type="predicted"/>
<sequence length="174" mass="18883">MALLGVGELHLHCEGFSYLGYTTVQFPLILFSRDLKSRNVLPVPLCTSPTTLLPFVLEHEALGSESKDVHTFTLMIHSTKSCPVARTVGSGTKLFKSCLALGRGSGSRLCIEVLRRGSLGIVLREPQCSNIRSRSTATQHCYVCYVSGKIVMRAEELGKPGEEAAPMSSILAFP</sequence>
<accession>A0A6G1H296</accession>
<keyword evidence="2" id="KW-1185">Reference proteome</keyword>
<evidence type="ECO:0000313" key="1">
    <source>
        <dbReference type="EMBL" id="KAF1987088.1"/>
    </source>
</evidence>